<sequence>MSEDFNAAAVSLTALRAAPVSLVDKRYGAAHLPAPAVSGLVVAFRRLHVPDLCALSQPGVRFFRRRVKTRALIFLSGKDGILVTGHPFILAFNVPGDSCPHDPVRRTLAGFCQMRNTVFQNVTEFNG</sequence>
<protein>
    <submittedName>
        <fullName evidence="1">Uncharacterized protein</fullName>
    </submittedName>
</protein>
<dbReference type="Proteomes" id="UP000013111">
    <property type="component" value="Plasmid pEA29"/>
</dbReference>
<proteinExistence type="predicted"/>
<keyword evidence="1" id="KW-0614">Plasmid</keyword>
<geneLocation type="plasmid" evidence="1 2">
    <name>pEA29</name>
</geneLocation>
<reference evidence="1 2" key="1">
    <citation type="submission" date="2012-11" db="EMBL/GenBank/DDBJ databases">
        <authorList>
            <person name="Linke B."/>
        </authorList>
    </citation>
    <scope>NUCLEOTIDE SEQUENCE [LARGE SCALE GENOMIC DNA]</scope>
    <source>
        <strain evidence="2">CFBP 1232</strain>
        <plasmid evidence="1 2">pEA29</plasmid>
    </source>
</reference>
<gene>
    <name evidence="1" type="ORF">BN437_pEA290029</name>
</gene>
<dbReference type="AlphaFoldDB" id="A0A831ET24"/>
<name>A0A831ET24_ERWAM</name>
<reference evidence="1 2" key="2">
    <citation type="submission" date="2013-04" db="EMBL/GenBank/DDBJ databases">
        <title>Comparative genomics of 12 strains of Erwinia amylovora identifies a pan-genome with a large conserved core and provides insights into host specificity.</title>
        <authorList>
            <person name="Mann R.A."/>
            <person name="Smits T.H.M."/>
            <person name="Buehlmann A."/>
            <person name="Blom J."/>
            <person name="Goesmann A."/>
            <person name="Frey J.E."/>
            <person name="Plummer K.M."/>
            <person name="Beer S.V."/>
            <person name="Luck J."/>
            <person name="Duffy B."/>
            <person name="Rodoni B."/>
        </authorList>
    </citation>
    <scope>NUCLEOTIDE SEQUENCE [LARGE SCALE GENOMIC DNA]</scope>
    <source>
        <strain evidence="2">CFBP 1232</strain>
        <plasmid evidence="1 2">pEA29</plasmid>
    </source>
</reference>
<evidence type="ECO:0000313" key="2">
    <source>
        <dbReference type="Proteomes" id="UP000013111"/>
    </source>
</evidence>
<evidence type="ECO:0000313" key="1">
    <source>
        <dbReference type="EMBL" id="CCO95773.1"/>
    </source>
</evidence>
<organism evidence="1 2">
    <name type="scientific">Erwinia amylovora NBRC 12687 = CFBP 1232</name>
    <dbReference type="NCBI Taxonomy" id="1219359"/>
    <lineage>
        <taxon>Bacteria</taxon>
        <taxon>Pseudomonadati</taxon>
        <taxon>Pseudomonadota</taxon>
        <taxon>Gammaproteobacteria</taxon>
        <taxon>Enterobacterales</taxon>
        <taxon>Erwiniaceae</taxon>
        <taxon>Erwinia</taxon>
    </lineage>
</organism>
<accession>A0A831ET24</accession>
<dbReference type="EMBL" id="HF560650">
    <property type="protein sequence ID" value="CCO95773.1"/>
    <property type="molecule type" value="Genomic_DNA"/>
</dbReference>